<feature type="chain" id="PRO_5004569671" evidence="1">
    <location>
        <begin position="19"/>
        <end position="132"/>
    </location>
</feature>
<name>T0QGR3_SAPDV</name>
<feature type="signal peptide" evidence="1">
    <location>
        <begin position="1"/>
        <end position="18"/>
    </location>
</feature>
<organism evidence="2 3">
    <name type="scientific">Saprolegnia diclina (strain VS20)</name>
    <dbReference type="NCBI Taxonomy" id="1156394"/>
    <lineage>
        <taxon>Eukaryota</taxon>
        <taxon>Sar</taxon>
        <taxon>Stramenopiles</taxon>
        <taxon>Oomycota</taxon>
        <taxon>Saprolegniomycetes</taxon>
        <taxon>Saprolegniales</taxon>
        <taxon>Saprolegniaceae</taxon>
        <taxon>Saprolegnia</taxon>
    </lineage>
</organism>
<sequence>MFAPIAFLLSAVAAVAQTNVTDATILLPANSSFVPANVTLVAVNGTFGAINATFTNVTLAGNVSEPTILLPFNVTLVSWNGTLANGTAINGTFANSTFAGVNATGRPVLLPNVSGNASRQLDDGTIRFPSTM</sequence>
<dbReference type="AlphaFoldDB" id="T0QGR3"/>
<dbReference type="InParanoid" id="T0QGR3"/>
<evidence type="ECO:0000256" key="1">
    <source>
        <dbReference type="SAM" id="SignalP"/>
    </source>
</evidence>
<dbReference type="Proteomes" id="UP000030762">
    <property type="component" value="Unassembled WGS sequence"/>
</dbReference>
<evidence type="ECO:0000313" key="3">
    <source>
        <dbReference type="Proteomes" id="UP000030762"/>
    </source>
</evidence>
<keyword evidence="1" id="KW-0732">Signal</keyword>
<dbReference type="RefSeq" id="XP_008613506.1">
    <property type="nucleotide sequence ID" value="XM_008615284.1"/>
</dbReference>
<dbReference type="VEuPathDB" id="FungiDB:SDRG_09358"/>
<evidence type="ECO:0000313" key="2">
    <source>
        <dbReference type="EMBL" id="EQC32820.1"/>
    </source>
</evidence>
<keyword evidence="3" id="KW-1185">Reference proteome</keyword>
<gene>
    <name evidence="2" type="ORF">SDRG_09358</name>
</gene>
<protein>
    <submittedName>
        <fullName evidence="2">Uncharacterized protein</fullName>
    </submittedName>
</protein>
<reference evidence="2 3" key="1">
    <citation type="submission" date="2012-04" db="EMBL/GenBank/DDBJ databases">
        <title>The Genome Sequence of Saprolegnia declina VS20.</title>
        <authorList>
            <consortium name="The Broad Institute Genome Sequencing Platform"/>
            <person name="Russ C."/>
            <person name="Nusbaum C."/>
            <person name="Tyler B."/>
            <person name="van West P."/>
            <person name="Dieguez-Uribeondo J."/>
            <person name="de Bruijn I."/>
            <person name="Tripathy S."/>
            <person name="Jiang R."/>
            <person name="Young S.K."/>
            <person name="Zeng Q."/>
            <person name="Gargeya S."/>
            <person name="Fitzgerald M."/>
            <person name="Haas B."/>
            <person name="Abouelleil A."/>
            <person name="Alvarado L."/>
            <person name="Arachchi H.M."/>
            <person name="Berlin A."/>
            <person name="Chapman S.B."/>
            <person name="Goldberg J."/>
            <person name="Griggs A."/>
            <person name="Gujja S."/>
            <person name="Hansen M."/>
            <person name="Howarth C."/>
            <person name="Imamovic A."/>
            <person name="Larimer J."/>
            <person name="McCowen C."/>
            <person name="Montmayeur A."/>
            <person name="Murphy C."/>
            <person name="Neiman D."/>
            <person name="Pearson M."/>
            <person name="Priest M."/>
            <person name="Roberts A."/>
            <person name="Saif S."/>
            <person name="Shea T."/>
            <person name="Sisk P."/>
            <person name="Sykes S."/>
            <person name="Wortman J."/>
            <person name="Nusbaum C."/>
            <person name="Birren B."/>
        </authorList>
    </citation>
    <scope>NUCLEOTIDE SEQUENCE [LARGE SCALE GENOMIC DNA]</scope>
    <source>
        <strain evidence="2 3">VS20</strain>
    </source>
</reference>
<dbReference type="GeneID" id="19950085"/>
<dbReference type="OrthoDB" id="10395185at2759"/>
<dbReference type="EMBL" id="JH767161">
    <property type="protein sequence ID" value="EQC32820.1"/>
    <property type="molecule type" value="Genomic_DNA"/>
</dbReference>
<proteinExistence type="predicted"/>
<accession>T0QGR3</accession>
<dbReference type="OMA" id="MFAPIAF"/>